<reference evidence="2" key="3">
    <citation type="submission" date="2022-06" db="UniProtKB">
        <authorList>
            <consortium name="EnsemblPlants"/>
        </authorList>
    </citation>
    <scope>IDENTIFICATION</scope>
</reference>
<dbReference type="EnsemblPlants" id="TuG1812G0300001447.01.T01">
    <property type="protein sequence ID" value="TuG1812G0300001447.01.T01.cds396072"/>
    <property type="gene ID" value="TuG1812G0300001447.01"/>
</dbReference>
<accession>A0A8R7TSE7</accession>
<feature type="compositionally biased region" description="Basic and acidic residues" evidence="1">
    <location>
        <begin position="121"/>
        <end position="130"/>
    </location>
</feature>
<dbReference type="Proteomes" id="UP000015106">
    <property type="component" value="Chromosome 3"/>
</dbReference>
<feature type="compositionally biased region" description="Gly residues" evidence="1">
    <location>
        <begin position="34"/>
        <end position="43"/>
    </location>
</feature>
<keyword evidence="3" id="KW-1185">Reference proteome</keyword>
<protein>
    <submittedName>
        <fullName evidence="2">Uncharacterized protein</fullName>
    </submittedName>
</protein>
<name>A0A8R7TSE7_TRIUA</name>
<proteinExistence type="predicted"/>
<feature type="compositionally biased region" description="Gly residues" evidence="1">
    <location>
        <begin position="79"/>
        <end position="88"/>
    </location>
</feature>
<evidence type="ECO:0000313" key="2">
    <source>
        <dbReference type="EnsemblPlants" id="TuG1812G0300001447.01.T01.cds396072"/>
    </source>
</evidence>
<reference evidence="2" key="2">
    <citation type="submission" date="2018-03" db="EMBL/GenBank/DDBJ databases">
        <title>The Triticum urartu genome reveals the dynamic nature of wheat genome evolution.</title>
        <authorList>
            <person name="Ling H."/>
            <person name="Ma B."/>
            <person name="Shi X."/>
            <person name="Liu H."/>
            <person name="Dong L."/>
            <person name="Sun H."/>
            <person name="Cao Y."/>
            <person name="Gao Q."/>
            <person name="Zheng S."/>
            <person name="Li Y."/>
            <person name="Yu Y."/>
            <person name="Du H."/>
            <person name="Qi M."/>
            <person name="Li Y."/>
            <person name="Yu H."/>
            <person name="Cui Y."/>
            <person name="Wang N."/>
            <person name="Chen C."/>
            <person name="Wu H."/>
            <person name="Zhao Y."/>
            <person name="Zhang J."/>
            <person name="Li Y."/>
            <person name="Zhou W."/>
            <person name="Zhang B."/>
            <person name="Hu W."/>
            <person name="Eijk M."/>
            <person name="Tang J."/>
            <person name="Witsenboer H."/>
            <person name="Zhao S."/>
            <person name="Li Z."/>
            <person name="Zhang A."/>
            <person name="Wang D."/>
            <person name="Liang C."/>
        </authorList>
    </citation>
    <scope>NUCLEOTIDE SEQUENCE [LARGE SCALE GENOMIC DNA]</scope>
    <source>
        <strain evidence="2">cv. G1812</strain>
    </source>
</reference>
<evidence type="ECO:0000313" key="3">
    <source>
        <dbReference type="Proteomes" id="UP000015106"/>
    </source>
</evidence>
<reference evidence="3" key="1">
    <citation type="journal article" date="2013" name="Nature">
        <title>Draft genome of the wheat A-genome progenitor Triticum urartu.</title>
        <authorList>
            <person name="Ling H.Q."/>
            <person name="Zhao S."/>
            <person name="Liu D."/>
            <person name="Wang J."/>
            <person name="Sun H."/>
            <person name="Zhang C."/>
            <person name="Fan H."/>
            <person name="Li D."/>
            <person name="Dong L."/>
            <person name="Tao Y."/>
            <person name="Gao C."/>
            <person name="Wu H."/>
            <person name="Li Y."/>
            <person name="Cui Y."/>
            <person name="Guo X."/>
            <person name="Zheng S."/>
            <person name="Wang B."/>
            <person name="Yu K."/>
            <person name="Liang Q."/>
            <person name="Yang W."/>
            <person name="Lou X."/>
            <person name="Chen J."/>
            <person name="Feng M."/>
            <person name="Jian J."/>
            <person name="Zhang X."/>
            <person name="Luo G."/>
            <person name="Jiang Y."/>
            <person name="Liu J."/>
            <person name="Wang Z."/>
            <person name="Sha Y."/>
            <person name="Zhang B."/>
            <person name="Wu H."/>
            <person name="Tang D."/>
            <person name="Shen Q."/>
            <person name="Xue P."/>
            <person name="Zou S."/>
            <person name="Wang X."/>
            <person name="Liu X."/>
            <person name="Wang F."/>
            <person name="Yang Y."/>
            <person name="An X."/>
            <person name="Dong Z."/>
            <person name="Zhang K."/>
            <person name="Zhang X."/>
            <person name="Luo M.C."/>
            <person name="Dvorak J."/>
            <person name="Tong Y."/>
            <person name="Wang J."/>
            <person name="Yang H."/>
            <person name="Li Z."/>
            <person name="Wang D."/>
            <person name="Zhang A."/>
            <person name="Wang J."/>
        </authorList>
    </citation>
    <scope>NUCLEOTIDE SEQUENCE</scope>
    <source>
        <strain evidence="3">cv. G1812</strain>
    </source>
</reference>
<feature type="region of interest" description="Disordered" evidence="1">
    <location>
        <begin position="1"/>
        <end position="43"/>
    </location>
</feature>
<feature type="compositionally biased region" description="Basic and acidic residues" evidence="1">
    <location>
        <begin position="97"/>
        <end position="110"/>
    </location>
</feature>
<gene>
    <name evidence="2" type="primary">LOC125548072</name>
</gene>
<dbReference type="Gramene" id="TuG1812G0300001447.01.T01">
    <property type="protein sequence ID" value="TuG1812G0300001447.01.T01.cds396072"/>
    <property type="gene ID" value="TuG1812G0300001447.01"/>
</dbReference>
<evidence type="ECO:0000256" key="1">
    <source>
        <dbReference type="SAM" id="MobiDB-lite"/>
    </source>
</evidence>
<sequence>MERGEGEGPVALPLELGHGGEEVGPEEAAEGRGGRAAGGRRGAVGGGEALEGLHGVDGLRGEGAAALEWAAVVARAAGDGPGPGPGRGARGRRGRRARQEEERHHGRRGWELSGGEWSCGGREHDEEERG</sequence>
<dbReference type="AlphaFoldDB" id="A0A8R7TSE7"/>
<organism evidence="2 3">
    <name type="scientific">Triticum urartu</name>
    <name type="common">Red wild einkorn</name>
    <name type="synonym">Crithodium urartu</name>
    <dbReference type="NCBI Taxonomy" id="4572"/>
    <lineage>
        <taxon>Eukaryota</taxon>
        <taxon>Viridiplantae</taxon>
        <taxon>Streptophyta</taxon>
        <taxon>Embryophyta</taxon>
        <taxon>Tracheophyta</taxon>
        <taxon>Spermatophyta</taxon>
        <taxon>Magnoliopsida</taxon>
        <taxon>Liliopsida</taxon>
        <taxon>Poales</taxon>
        <taxon>Poaceae</taxon>
        <taxon>BOP clade</taxon>
        <taxon>Pooideae</taxon>
        <taxon>Triticodae</taxon>
        <taxon>Triticeae</taxon>
        <taxon>Triticinae</taxon>
        <taxon>Triticum</taxon>
    </lineage>
</organism>
<feature type="region of interest" description="Disordered" evidence="1">
    <location>
        <begin position="76"/>
        <end position="130"/>
    </location>
</feature>